<feature type="domain" description="DUF306" evidence="2">
    <location>
        <begin position="35"/>
        <end position="141"/>
    </location>
</feature>
<comment type="caution">
    <text evidence="3">The sequence shown here is derived from an EMBL/GenBank/DDBJ whole genome shotgun (WGS) entry which is preliminary data.</text>
</comment>
<keyword evidence="4" id="KW-1185">Reference proteome</keyword>
<accession>A0AAW9S2P0</accession>
<name>A0AAW9S2P0_9BACT</name>
<dbReference type="InterPro" id="IPR038670">
    <property type="entry name" value="HslJ-like_sf"/>
</dbReference>
<dbReference type="InterPro" id="IPR005184">
    <property type="entry name" value="DUF306_Meta_HslJ"/>
</dbReference>
<evidence type="ECO:0000256" key="1">
    <source>
        <dbReference type="SAM" id="SignalP"/>
    </source>
</evidence>
<dbReference type="PANTHER" id="PTHR35535">
    <property type="entry name" value="HEAT SHOCK PROTEIN HSLJ"/>
    <property type="match status" value="1"/>
</dbReference>
<feature type="chain" id="PRO_5043656575" evidence="1">
    <location>
        <begin position="21"/>
        <end position="145"/>
    </location>
</feature>
<dbReference type="Pfam" id="PF03724">
    <property type="entry name" value="META"/>
    <property type="match status" value="1"/>
</dbReference>
<evidence type="ECO:0000259" key="2">
    <source>
        <dbReference type="Pfam" id="PF03724"/>
    </source>
</evidence>
<dbReference type="Gene3D" id="2.40.128.270">
    <property type="match status" value="1"/>
</dbReference>
<dbReference type="PANTHER" id="PTHR35535:SF2">
    <property type="entry name" value="DUF306 DOMAIN-CONTAINING PROTEIN"/>
    <property type="match status" value="1"/>
</dbReference>
<keyword evidence="1" id="KW-0732">Signal</keyword>
<dbReference type="Proteomes" id="UP001403385">
    <property type="component" value="Unassembled WGS sequence"/>
</dbReference>
<dbReference type="EMBL" id="JBDKWZ010000002">
    <property type="protein sequence ID" value="MEN7547179.1"/>
    <property type="molecule type" value="Genomic_DNA"/>
</dbReference>
<dbReference type="PROSITE" id="PS51257">
    <property type="entry name" value="PROKAR_LIPOPROTEIN"/>
    <property type="match status" value="1"/>
</dbReference>
<dbReference type="RefSeq" id="WP_346819964.1">
    <property type="nucleotide sequence ID" value="NZ_JBDKWZ010000002.1"/>
</dbReference>
<evidence type="ECO:0000313" key="3">
    <source>
        <dbReference type="EMBL" id="MEN7547179.1"/>
    </source>
</evidence>
<dbReference type="AlphaFoldDB" id="A0AAW9S2P0"/>
<feature type="signal peptide" evidence="1">
    <location>
        <begin position="1"/>
        <end position="20"/>
    </location>
</feature>
<organism evidence="3 4">
    <name type="scientific">Rapidithrix thailandica</name>
    <dbReference type="NCBI Taxonomy" id="413964"/>
    <lineage>
        <taxon>Bacteria</taxon>
        <taxon>Pseudomonadati</taxon>
        <taxon>Bacteroidota</taxon>
        <taxon>Cytophagia</taxon>
        <taxon>Cytophagales</taxon>
        <taxon>Flammeovirgaceae</taxon>
        <taxon>Rapidithrix</taxon>
    </lineage>
</organism>
<sequence length="145" mass="16216">MKNLMIVFAIAMLSACSAQKKNMSSQQNSEPPYQLHDIWALKELQGKAVSPDDYKMKGVPVLEIYVKEKRYSGHTGCNQLNGQLEELTAEKIKFGAGAMTRMACQGVDEGTYVKTLESVDSFQRKGLDLEFLSEGKVVMIFKKID</sequence>
<evidence type="ECO:0000313" key="4">
    <source>
        <dbReference type="Proteomes" id="UP001403385"/>
    </source>
</evidence>
<reference evidence="3 4" key="1">
    <citation type="submission" date="2024-04" db="EMBL/GenBank/DDBJ databases">
        <title>Novel genus in family Flammeovirgaceae.</title>
        <authorList>
            <person name="Nguyen T.H."/>
            <person name="Vuong T.Q."/>
            <person name="Le H."/>
            <person name="Kim S.-G."/>
        </authorList>
    </citation>
    <scope>NUCLEOTIDE SEQUENCE [LARGE SCALE GENOMIC DNA]</scope>
    <source>
        <strain evidence="3 4">JCM 23209</strain>
    </source>
</reference>
<dbReference type="InterPro" id="IPR053147">
    <property type="entry name" value="Hsp_HslJ-like"/>
</dbReference>
<gene>
    <name evidence="3" type="ORF">AAG747_04625</name>
</gene>
<protein>
    <submittedName>
        <fullName evidence="3">META domain-containing protein</fullName>
    </submittedName>
</protein>
<proteinExistence type="predicted"/>